<comment type="caution">
    <text evidence="9">The sequence shown here is derived from an EMBL/GenBank/DDBJ whole genome shotgun (WGS) entry which is preliminary data.</text>
</comment>
<keyword evidence="5 9" id="KW-0418">Kinase</keyword>
<dbReference type="PROSITE" id="PS00107">
    <property type="entry name" value="PROTEIN_KINASE_ATP"/>
    <property type="match status" value="1"/>
</dbReference>
<evidence type="ECO:0000256" key="1">
    <source>
        <dbReference type="ARBA" id="ARBA00012513"/>
    </source>
</evidence>
<dbReference type="SMART" id="SM00220">
    <property type="entry name" value="S_TKc"/>
    <property type="match status" value="1"/>
</dbReference>
<evidence type="ECO:0000313" key="10">
    <source>
        <dbReference type="Proteomes" id="UP000214646"/>
    </source>
</evidence>
<keyword evidence="3" id="KW-0808">Transferase</keyword>
<dbReference type="SUPFAM" id="SSF56112">
    <property type="entry name" value="Protein kinase-like (PK-like)"/>
    <property type="match status" value="1"/>
</dbReference>
<reference evidence="10" key="1">
    <citation type="submission" date="2017-06" db="EMBL/GenBank/DDBJ databases">
        <title>Genome analysis of Fimbriiglobus ruber SP5, the first member of the order Planctomycetales with confirmed chitinolytic capability.</title>
        <authorList>
            <person name="Ravin N.V."/>
            <person name="Rakitin A.L."/>
            <person name="Ivanova A.A."/>
            <person name="Beletsky A.V."/>
            <person name="Kulichevskaya I.S."/>
            <person name="Mardanov A.V."/>
            <person name="Dedysh S.N."/>
        </authorList>
    </citation>
    <scope>NUCLEOTIDE SEQUENCE [LARGE SCALE GENOMIC DNA]</scope>
    <source>
        <strain evidence="10">SP5</strain>
    </source>
</reference>
<evidence type="ECO:0000259" key="8">
    <source>
        <dbReference type="PROSITE" id="PS50011"/>
    </source>
</evidence>
<dbReference type="GO" id="GO:0004674">
    <property type="term" value="F:protein serine/threonine kinase activity"/>
    <property type="evidence" value="ECO:0007669"/>
    <property type="project" value="UniProtKB-KW"/>
</dbReference>
<dbReference type="Gene3D" id="1.10.10.1320">
    <property type="entry name" value="Anti-sigma factor, zinc-finger domain"/>
    <property type="match status" value="1"/>
</dbReference>
<dbReference type="InterPro" id="IPR008271">
    <property type="entry name" value="Ser/Thr_kinase_AS"/>
</dbReference>
<dbReference type="Gene3D" id="3.30.200.20">
    <property type="entry name" value="Phosphorylase Kinase, domain 1"/>
    <property type="match status" value="1"/>
</dbReference>
<dbReference type="PROSITE" id="PS00108">
    <property type="entry name" value="PROTEIN_KINASE_ST"/>
    <property type="match status" value="1"/>
</dbReference>
<gene>
    <name evidence="9" type="ORF">FRUB_07453</name>
</gene>
<evidence type="ECO:0000256" key="7">
    <source>
        <dbReference type="PROSITE-ProRule" id="PRU10141"/>
    </source>
</evidence>
<dbReference type="PANTHER" id="PTHR43289:SF6">
    <property type="entry name" value="SERINE_THREONINE-PROTEIN KINASE NEKL-3"/>
    <property type="match status" value="1"/>
</dbReference>
<keyword evidence="6 7" id="KW-0067">ATP-binding</keyword>
<name>A0A225DBG9_9BACT</name>
<dbReference type="PANTHER" id="PTHR43289">
    <property type="entry name" value="MITOGEN-ACTIVATED PROTEIN KINASE KINASE KINASE 20-RELATED"/>
    <property type="match status" value="1"/>
</dbReference>
<protein>
    <recommendedName>
        <fullName evidence="1">non-specific serine/threonine protein kinase</fullName>
        <ecNumber evidence="1">2.7.11.1</ecNumber>
    </recommendedName>
</protein>
<keyword evidence="10" id="KW-1185">Reference proteome</keyword>
<dbReference type="Pfam" id="PF00069">
    <property type="entry name" value="Pkinase"/>
    <property type="match status" value="1"/>
</dbReference>
<evidence type="ECO:0000256" key="5">
    <source>
        <dbReference type="ARBA" id="ARBA00022777"/>
    </source>
</evidence>
<dbReference type="Gene3D" id="1.10.510.10">
    <property type="entry name" value="Transferase(Phosphotransferase) domain 1"/>
    <property type="match status" value="1"/>
</dbReference>
<dbReference type="InterPro" id="IPR011009">
    <property type="entry name" value="Kinase-like_dom_sf"/>
</dbReference>
<sequence length="707" mass="76652">MTERSQQITPNACPDPSSLADFLVGDLPDTKLEEVAAHLDTCSTCATAIRELASQSAVDPLAAHVRDCLAQPHPETEFGYELMALRAKALADGNPLPASTAAIALATSTPSSGESIGPYEILDVLGRGGMGIVYRARHRDINRVVALKTIPGVAPGRAELFARFRNEARAVAQLEHPNVVRIHTFGEHQGVPYYSMEWLPGGTLARRIGETGLPFREAAELVATLARAVGCAHDRHLVHRDLKPANVLFAADGTPKVTDFGLVKFLDETGDGLTQSDTALGTPNYMAPEQAAGRTSEIGPRTDVYALGAILYETLTGRPPFHGLAKLDVLRQILTGRISPPSTHRPDTPTALAAVCLKCLERRPADRYASARALADDLGRWLNDQKPLGPPGRVRRIARAVYRRRRALLAGVAGLFVVTGAGVAARHIAPPDPVIVPVVQEPPRTDPPEVLAEIEAALDRGESVELIGATGAPRWSRWMEGEPDSRAAIEPNGEFRITTVNWGVLELLPDTRTDRYQISFQMKHEHGDSNANTGFYFARRAFPGGSNDLQFSLKVTYNDASMIKDGMAPIFIRGTGRPPPEPTNVVDMSPVADSLGKRVPSVYMGFAGASSPAFVASRKWRDIQFVVTPEGIQGTWDGLPLNLTAQKMLKNINYSLDNRAKRLPKTYEPVFDQLRLGFGPRGALGLLQYTSTSNVRSFRVTPLPAPK</sequence>
<dbReference type="CDD" id="cd14014">
    <property type="entry name" value="STKc_PknB_like"/>
    <property type="match status" value="1"/>
</dbReference>
<evidence type="ECO:0000256" key="3">
    <source>
        <dbReference type="ARBA" id="ARBA00022679"/>
    </source>
</evidence>
<dbReference type="InterPro" id="IPR041916">
    <property type="entry name" value="Anti_sigma_zinc_sf"/>
</dbReference>
<feature type="binding site" evidence="7">
    <location>
        <position position="148"/>
    </location>
    <ligand>
        <name>ATP</name>
        <dbReference type="ChEBI" id="CHEBI:30616"/>
    </ligand>
</feature>
<keyword evidence="4 7" id="KW-0547">Nucleotide-binding</keyword>
<evidence type="ECO:0000256" key="4">
    <source>
        <dbReference type="ARBA" id="ARBA00022741"/>
    </source>
</evidence>
<dbReference type="Proteomes" id="UP000214646">
    <property type="component" value="Unassembled WGS sequence"/>
</dbReference>
<dbReference type="FunFam" id="1.10.510.10:FF:000021">
    <property type="entry name" value="Serine/threonine protein kinase"/>
    <property type="match status" value="1"/>
</dbReference>
<proteinExistence type="predicted"/>
<dbReference type="AlphaFoldDB" id="A0A225DBG9"/>
<dbReference type="PROSITE" id="PS50011">
    <property type="entry name" value="PROTEIN_KINASE_DOM"/>
    <property type="match status" value="1"/>
</dbReference>
<evidence type="ECO:0000256" key="2">
    <source>
        <dbReference type="ARBA" id="ARBA00022527"/>
    </source>
</evidence>
<dbReference type="OrthoDB" id="254931at2"/>
<organism evidence="9 10">
    <name type="scientific">Fimbriiglobus ruber</name>
    <dbReference type="NCBI Taxonomy" id="1908690"/>
    <lineage>
        <taxon>Bacteria</taxon>
        <taxon>Pseudomonadati</taxon>
        <taxon>Planctomycetota</taxon>
        <taxon>Planctomycetia</taxon>
        <taxon>Gemmatales</taxon>
        <taxon>Gemmataceae</taxon>
        <taxon>Fimbriiglobus</taxon>
    </lineage>
</organism>
<dbReference type="InterPro" id="IPR000719">
    <property type="entry name" value="Prot_kinase_dom"/>
</dbReference>
<dbReference type="EC" id="2.7.11.1" evidence="1"/>
<dbReference type="RefSeq" id="WP_088258157.1">
    <property type="nucleotide sequence ID" value="NZ_NIDE01000014.1"/>
</dbReference>
<dbReference type="EMBL" id="NIDE01000014">
    <property type="protein sequence ID" value="OWK38333.1"/>
    <property type="molecule type" value="Genomic_DNA"/>
</dbReference>
<evidence type="ECO:0000313" key="9">
    <source>
        <dbReference type="EMBL" id="OWK38333.1"/>
    </source>
</evidence>
<evidence type="ECO:0000256" key="6">
    <source>
        <dbReference type="ARBA" id="ARBA00022840"/>
    </source>
</evidence>
<feature type="domain" description="Protein kinase" evidence="8">
    <location>
        <begin position="119"/>
        <end position="382"/>
    </location>
</feature>
<dbReference type="InterPro" id="IPR017441">
    <property type="entry name" value="Protein_kinase_ATP_BS"/>
</dbReference>
<keyword evidence="2 9" id="KW-0723">Serine/threonine-protein kinase</keyword>
<dbReference type="GO" id="GO:0005524">
    <property type="term" value="F:ATP binding"/>
    <property type="evidence" value="ECO:0007669"/>
    <property type="project" value="UniProtKB-UniRule"/>
</dbReference>
<accession>A0A225DBG9</accession>